<protein>
    <submittedName>
        <fullName evidence="2">Chorismate pyruvate-lyase family protein</fullName>
    </submittedName>
</protein>
<evidence type="ECO:0000313" key="2">
    <source>
        <dbReference type="EMBL" id="XBT82836.1"/>
    </source>
</evidence>
<organism evidence="2">
    <name type="scientific">Micromonospora sp. HUAS YX12</name>
    <dbReference type="NCBI Taxonomy" id="3156396"/>
    <lineage>
        <taxon>Bacteria</taxon>
        <taxon>Bacillati</taxon>
        <taxon>Actinomycetota</taxon>
        <taxon>Actinomycetes</taxon>
        <taxon>Micromonosporales</taxon>
        <taxon>Micromonosporaceae</taxon>
        <taxon>Micromonospora</taxon>
    </lineage>
</organism>
<dbReference type="Pfam" id="PF01947">
    <property type="entry name" value="Rv2949c-like"/>
    <property type="match status" value="1"/>
</dbReference>
<gene>
    <name evidence="2" type="ORF">ABIH81_04910</name>
</gene>
<dbReference type="InterPro" id="IPR028978">
    <property type="entry name" value="Chorismate_lyase_/UTRA_dom_sf"/>
</dbReference>
<feature type="region of interest" description="Disordered" evidence="1">
    <location>
        <begin position="177"/>
        <end position="200"/>
    </location>
</feature>
<dbReference type="RefSeq" id="WP_349879212.1">
    <property type="nucleotide sequence ID" value="NZ_CP157974.1"/>
</dbReference>
<feature type="compositionally biased region" description="Basic and acidic residues" evidence="1">
    <location>
        <begin position="190"/>
        <end position="200"/>
    </location>
</feature>
<keyword evidence="2" id="KW-0670">Pyruvate</keyword>
<evidence type="ECO:0000256" key="1">
    <source>
        <dbReference type="SAM" id="MobiDB-lite"/>
    </source>
</evidence>
<proteinExistence type="predicted"/>
<dbReference type="AlphaFoldDB" id="A0AAU7R3J1"/>
<accession>A0AAU7R3J1</accession>
<dbReference type="Gene3D" id="3.40.1410.10">
    <property type="entry name" value="Chorismate lyase-like"/>
    <property type="match status" value="1"/>
</dbReference>
<dbReference type="SUPFAM" id="SSF64288">
    <property type="entry name" value="Chorismate lyase-like"/>
    <property type="match status" value="1"/>
</dbReference>
<dbReference type="EMBL" id="CP157974">
    <property type="protein sequence ID" value="XBT82836.1"/>
    <property type="molecule type" value="Genomic_DNA"/>
</dbReference>
<name>A0AAU7R3J1_9ACTN</name>
<sequence length="200" mass="21963">MRAQHAAAPLAERVDLVGMLLLTSDGTLTPMLERVVGERIVTSQLVRTETAADSAEAALLTPVEGDRPVSRTTRLVGASSKRVYLLARSVIQPGLLPPSLRAELSMTDVPIGRLLRRHRVETFRELLSLHVYDDADHRTDIDPEGGHQVAAHRRYRMWTGGSAALLIDEYFTPAGVHDRSPQALDEDGLPSEKEGDPTRC</sequence>
<dbReference type="InterPro" id="IPR002800">
    <property type="entry name" value="Rv2949c-like"/>
</dbReference>
<reference evidence="2" key="1">
    <citation type="submission" date="2024-06" db="EMBL/GenBank/DDBJ databases">
        <title>Micromonospora sp. strain HUAS YX12 genome sequences.</title>
        <authorList>
            <person name="Mo P."/>
        </authorList>
    </citation>
    <scope>NUCLEOTIDE SEQUENCE</scope>
    <source>
        <strain evidence="2">HUAS YX12</strain>
    </source>
</reference>